<comment type="caution">
    <text evidence="1">The sequence shown here is derived from an EMBL/GenBank/DDBJ whole genome shotgun (WGS) entry which is preliminary data.</text>
</comment>
<evidence type="ECO:0000313" key="2">
    <source>
        <dbReference type="Proteomes" id="UP001162992"/>
    </source>
</evidence>
<sequence length="860" mass="94316">MSQDLVKSEGSAAAAAAEGITGKRKGGGASRGLLKRMKATLMAKDSRTKTTSKLSVKVEEADAVTAKAAKIAAEVPPDVQTVGVVAETGPRPDFSLWTVEDDLLLKNSMEAGAAMEALAKGAMRFSRRFTIRELRERWRALLYDPDISAKAAARMVEAEALILGSSKLTFSSKHKDSQDTSKKRRHRSVRTGYYKRRSLEEESVFCSFIDGFMQDGFEGPNDFPYNEAGEATDGQATAVDIPSVLVVGVESPGRVSSKEGKPDTEDWTLSQMVSLFASEGATGVLGAPPDLVEVASKASDVLEQNVFAPSEHGCDLNETKKDPNDLVKLEEVCDSHQRVSTLLLNAKDNCETQEEVSVFKDAEDAPTETIAGINFSGKIFEAASRQDSAELALQLPDTILASETTNYQENDYNASGGVILAADPQQIVPDLCTSEFQECSMRTTIYHEFMICTLNTEDTDVPFFEDPPSPSLSLSSSSLASSGYQSGFLSELQIPPEFNESSHLLQAVDETVENSEMMQDNEHTNATLDFLSANLCEEPMRRGFAGPKAKSVEAKEGSTKKRGKNSPKRSGSVNLLQSDTELLNPCFSEAQTNCKSTTNSLTFRFLTAKGASLAKQHEPQSLVSTYCTPLTTSTSKLFGQTTVQHDGCSSDAQLQNNQAEKCLEDSGKQKQAAEEEASSDEELAHFSDVEALILDMDLDPGDDDFSARAESRRTYKNHRRTLIRLEQGANSAMQRTLMLQGAIAILYGHHLRYFITENEVTIGRFTQDNVVDIDLCKEGRANKVSRRQASIKLKEDGVFYLKNLGRRVLYVNNFAIEKSQRASLNSNCLIEVGGMRFIFEINKKLAKKRVEEMLNSSYDE</sequence>
<keyword evidence="2" id="KW-1185">Reference proteome</keyword>
<reference evidence="2" key="1">
    <citation type="journal article" date="2024" name="Proc. Natl. Acad. Sci. U.S.A.">
        <title>Extraordinary preservation of gene collinearity over three hundred million years revealed in homosporous lycophytes.</title>
        <authorList>
            <person name="Li C."/>
            <person name="Wickell D."/>
            <person name="Kuo L.Y."/>
            <person name="Chen X."/>
            <person name="Nie B."/>
            <person name="Liao X."/>
            <person name="Peng D."/>
            <person name="Ji J."/>
            <person name="Jenkins J."/>
            <person name="Williams M."/>
            <person name="Shu S."/>
            <person name="Plott C."/>
            <person name="Barry K."/>
            <person name="Rajasekar S."/>
            <person name="Grimwood J."/>
            <person name="Han X."/>
            <person name="Sun S."/>
            <person name="Hou Z."/>
            <person name="He W."/>
            <person name="Dai G."/>
            <person name="Sun C."/>
            <person name="Schmutz J."/>
            <person name="Leebens-Mack J.H."/>
            <person name="Li F.W."/>
            <person name="Wang L."/>
        </authorList>
    </citation>
    <scope>NUCLEOTIDE SEQUENCE [LARGE SCALE GENOMIC DNA]</scope>
    <source>
        <strain evidence="2">cv. PW_Plant_1</strain>
    </source>
</reference>
<dbReference type="EMBL" id="CM055099">
    <property type="protein sequence ID" value="KAJ7547846.1"/>
    <property type="molecule type" value="Genomic_DNA"/>
</dbReference>
<gene>
    <name evidence="1" type="ORF">O6H91_08G106700</name>
</gene>
<dbReference type="Proteomes" id="UP001162992">
    <property type="component" value="Chromosome 8"/>
</dbReference>
<name>A0ACC2D0Q3_DIPCM</name>
<proteinExistence type="predicted"/>
<protein>
    <submittedName>
        <fullName evidence="1">Uncharacterized protein</fullName>
    </submittedName>
</protein>
<accession>A0ACC2D0Q3</accession>
<organism evidence="1 2">
    <name type="scientific">Diphasiastrum complanatum</name>
    <name type="common">Issler's clubmoss</name>
    <name type="synonym">Lycopodium complanatum</name>
    <dbReference type="NCBI Taxonomy" id="34168"/>
    <lineage>
        <taxon>Eukaryota</taxon>
        <taxon>Viridiplantae</taxon>
        <taxon>Streptophyta</taxon>
        <taxon>Embryophyta</taxon>
        <taxon>Tracheophyta</taxon>
        <taxon>Lycopodiopsida</taxon>
        <taxon>Lycopodiales</taxon>
        <taxon>Lycopodiaceae</taxon>
        <taxon>Lycopodioideae</taxon>
        <taxon>Diphasiastrum</taxon>
    </lineage>
</organism>
<evidence type="ECO:0000313" key="1">
    <source>
        <dbReference type="EMBL" id="KAJ7547846.1"/>
    </source>
</evidence>